<name>A0A0F7GZ58_9ROSI</name>
<evidence type="ECO:0000313" key="1">
    <source>
        <dbReference type="EMBL" id="AKG62620.1"/>
    </source>
</evidence>
<dbReference type="InterPro" id="IPR034570">
    <property type="entry name" value="PNSB4"/>
</dbReference>
<dbReference type="PANTHER" id="PTHR36315:SF2">
    <property type="entry name" value="PHOTOSYNTHETIC NDH SUBUNIT OF SUBCOMPLEX B 4, CHLOROPLASTIC"/>
    <property type="match status" value="1"/>
</dbReference>
<accession>A0A0F7GZ58</accession>
<dbReference type="GO" id="GO:0009535">
    <property type="term" value="C:chloroplast thylakoid membrane"/>
    <property type="evidence" value="ECO:0007669"/>
    <property type="project" value="InterPro"/>
</dbReference>
<organism evidence="1">
    <name type="scientific">Monsonia emarginata</name>
    <dbReference type="NCBI Taxonomy" id="28966"/>
    <lineage>
        <taxon>Eukaryota</taxon>
        <taxon>Viridiplantae</taxon>
        <taxon>Streptophyta</taxon>
        <taxon>Embryophyta</taxon>
        <taxon>Tracheophyta</taxon>
        <taxon>Spermatophyta</taxon>
        <taxon>Magnoliopsida</taxon>
        <taxon>eudicotyledons</taxon>
        <taxon>Gunneridae</taxon>
        <taxon>Pentapetalae</taxon>
        <taxon>rosids</taxon>
        <taxon>malvids</taxon>
        <taxon>Geraniales</taxon>
        <taxon>Geraniaceae</taxon>
        <taxon>Monsonia</taxon>
    </lineage>
</organism>
<dbReference type="EMBL" id="KM584520">
    <property type="protein sequence ID" value="AKG62620.1"/>
    <property type="molecule type" value="mRNA"/>
</dbReference>
<dbReference type="GO" id="GO:0010598">
    <property type="term" value="C:NAD(P)H dehydrogenase complex (plastoquinone)"/>
    <property type="evidence" value="ECO:0007669"/>
    <property type="project" value="InterPro"/>
</dbReference>
<sequence>MAEAIMGHVRAIPKPQFACFSSPRTSKLDPTPSSLSLPISNKSKRGCLVRANAFPDWPLMAVLVERMEGQFDLVTTKSIVHLSDAAIKNVYVFYIMFTVWGCMFFGSTKDPFYDSELYRGDGGDGSGHCFYEKQEDMEEAARAALWREELIEEIEKKVGEARDLEEVGKY</sequence>
<proteinExistence type="evidence at transcript level"/>
<gene>
    <name evidence="1" type="primary">PnsB4</name>
</gene>
<protein>
    <submittedName>
        <fullName evidence="1">Photosynthetic NDH subcomplex B 4</fullName>
    </submittedName>
</protein>
<reference evidence="1" key="1">
    <citation type="journal article" date="2015" name="BMC Plant Biol.">
        <title>NDH expression marks major transitions in plant evolution and reveals coordinate intracellular gene loss.</title>
        <authorList>
            <person name="Ruhlman T.A."/>
            <person name="Chang W.J."/>
            <person name="Chen J.J."/>
            <person name="Huang Y.T."/>
            <person name="Chan M.T."/>
            <person name="Zhang J."/>
            <person name="Liao D.C."/>
            <person name="Blazier J.C."/>
            <person name="Jin X."/>
            <person name="Shih M.C."/>
            <person name="Jansen R.K."/>
            <person name="Lin C.S."/>
        </authorList>
    </citation>
    <scope>NUCLEOTIDE SEQUENCE</scope>
</reference>
<dbReference type="PANTHER" id="PTHR36315">
    <property type="entry name" value="PHOTOSYNTHETIC NDH SUBUNIT OF SUBCOMPLEX B 4, CHLOROPLASTIC"/>
    <property type="match status" value="1"/>
</dbReference>
<dbReference type="GO" id="GO:0009773">
    <property type="term" value="P:photosynthetic electron transport in photosystem I"/>
    <property type="evidence" value="ECO:0007669"/>
    <property type="project" value="InterPro"/>
</dbReference>
<dbReference type="AlphaFoldDB" id="A0A0F7GZ58"/>